<evidence type="ECO:0000256" key="1">
    <source>
        <dbReference type="ARBA" id="ARBA00004167"/>
    </source>
</evidence>
<keyword evidence="3 7" id="KW-0732">Signal</keyword>
<evidence type="ECO:0000256" key="6">
    <source>
        <dbReference type="SAM" id="Phobius"/>
    </source>
</evidence>
<evidence type="ECO:0000259" key="8">
    <source>
        <dbReference type="Pfam" id="PF09430"/>
    </source>
</evidence>
<evidence type="ECO:0000313" key="9">
    <source>
        <dbReference type="EMBL" id="KAK5584677.1"/>
    </source>
</evidence>
<keyword evidence="4 6" id="KW-1133">Transmembrane helix</keyword>
<comment type="subcellular location">
    <subcellularLocation>
        <location evidence="1">Membrane</location>
        <topology evidence="1">Single-pass membrane protein</topology>
    </subcellularLocation>
</comment>
<protein>
    <recommendedName>
        <fullName evidence="8">ER membrane protein complex subunit 7 beta-sandwich domain-containing protein</fullName>
    </recommendedName>
</protein>
<organism evidence="9 10">
    <name type="scientific">Dictyostelium firmibasis</name>
    <dbReference type="NCBI Taxonomy" id="79012"/>
    <lineage>
        <taxon>Eukaryota</taxon>
        <taxon>Amoebozoa</taxon>
        <taxon>Evosea</taxon>
        <taxon>Eumycetozoa</taxon>
        <taxon>Dictyostelia</taxon>
        <taxon>Dictyosteliales</taxon>
        <taxon>Dictyosteliaceae</taxon>
        <taxon>Dictyostelium</taxon>
    </lineage>
</organism>
<sequence>MKTLNVFILIFIIFSTLSLSFANEQTKKAQQQQQQQQTTSSVNKLEAKLLAPNDAKFSSYRVILRDINTFNEITQIPSKDGLFSFVNMSNGLYSLEIESMQYNFPHYKVDVLSKNKIKVRPAENETSILPLPLQIKATHRIPFFQQHVPFSIFSLVQNPMAISVLFTCALIFLLPKMMSFIEQDEETKEALKASTPTLVQQLPEWPTITQKQLENKE</sequence>
<evidence type="ECO:0000256" key="5">
    <source>
        <dbReference type="ARBA" id="ARBA00023136"/>
    </source>
</evidence>
<evidence type="ECO:0000313" key="10">
    <source>
        <dbReference type="Proteomes" id="UP001344447"/>
    </source>
</evidence>
<keyword evidence="10" id="KW-1185">Reference proteome</keyword>
<dbReference type="InterPro" id="IPR039163">
    <property type="entry name" value="EMC7"/>
</dbReference>
<evidence type="ECO:0000256" key="2">
    <source>
        <dbReference type="ARBA" id="ARBA00022692"/>
    </source>
</evidence>
<feature type="chain" id="PRO_5043017423" description="ER membrane protein complex subunit 7 beta-sandwich domain-containing protein" evidence="7">
    <location>
        <begin position="23"/>
        <end position="217"/>
    </location>
</feature>
<gene>
    <name evidence="9" type="ORF">RB653_006293</name>
</gene>
<dbReference type="Proteomes" id="UP001344447">
    <property type="component" value="Unassembled WGS sequence"/>
</dbReference>
<accession>A0AAN7Z1W9</accession>
<dbReference type="AlphaFoldDB" id="A0AAN7Z1W9"/>
<keyword evidence="5 6" id="KW-0472">Membrane</keyword>
<dbReference type="PANTHER" id="PTHR13605:SF4">
    <property type="entry name" value="ER MEMBRANE PROTEIN COMPLEX SUBUNIT 7"/>
    <property type="match status" value="1"/>
</dbReference>
<reference evidence="9 10" key="1">
    <citation type="submission" date="2023-11" db="EMBL/GenBank/DDBJ databases">
        <title>Dfirmibasis_genome.</title>
        <authorList>
            <person name="Edelbroek B."/>
            <person name="Kjellin J."/>
            <person name="Jerlstrom-Hultqvist J."/>
            <person name="Soderbom F."/>
        </authorList>
    </citation>
    <scope>NUCLEOTIDE SEQUENCE [LARGE SCALE GENOMIC DNA]</scope>
    <source>
        <strain evidence="9 10">TNS-C-14</strain>
    </source>
</reference>
<dbReference type="PANTHER" id="PTHR13605">
    <property type="entry name" value="ER MEMBRANE PROTEIN COMPLEX SUBUNIT 7"/>
    <property type="match status" value="1"/>
</dbReference>
<dbReference type="EMBL" id="JAVFKY010000001">
    <property type="protein sequence ID" value="KAK5584677.1"/>
    <property type="molecule type" value="Genomic_DNA"/>
</dbReference>
<feature type="signal peptide" evidence="7">
    <location>
        <begin position="1"/>
        <end position="22"/>
    </location>
</feature>
<feature type="transmembrane region" description="Helical" evidence="6">
    <location>
        <begin position="150"/>
        <end position="174"/>
    </location>
</feature>
<dbReference type="GO" id="GO:0072546">
    <property type="term" value="C:EMC complex"/>
    <property type="evidence" value="ECO:0007669"/>
    <property type="project" value="TreeGrafter"/>
</dbReference>
<keyword evidence="2 6" id="KW-0812">Transmembrane</keyword>
<evidence type="ECO:0000256" key="7">
    <source>
        <dbReference type="SAM" id="SignalP"/>
    </source>
</evidence>
<dbReference type="Pfam" id="PF09430">
    <property type="entry name" value="EMC7_beta-sandw"/>
    <property type="match status" value="1"/>
</dbReference>
<name>A0AAN7Z1W9_9MYCE</name>
<evidence type="ECO:0000256" key="3">
    <source>
        <dbReference type="ARBA" id="ARBA00022729"/>
    </source>
</evidence>
<feature type="domain" description="ER membrane protein complex subunit 7 beta-sandwich" evidence="8">
    <location>
        <begin position="58"/>
        <end position="162"/>
    </location>
</feature>
<proteinExistence type="predicted"/>
<dbReference type="InterPro" id="IPR019008">
    <property type="entry name" value="Beta_sandwich_EMC7"/>
</dbReference>
<comment type="caution">
    <text evidence="9">The sequence shown here is derived from an EMBL/GenBank/DDBJ whole genome shotgun (WGS) entry which is preliminary data.</text>
</comment>
<evidence type="ECO:0000256" key="4">
    <source>
        <dbReference type="ARBA" id="ARBA00022989"/>
    </source>
</evidence>